<evidence type="ECO:0000256" key="6">
    <source>
        <dbReference type="SAM" id="MobiDB-lite"/>
    </source>
</evidence>
<evidence type="ECO:0000256" key="4">
    <source>
        <dbReference type="ARBA" id="ARBA00034617"/>
    </source>
</evidence>
<evidence type="ECO:0000256" key="1">
    <source>
        <dbReference type="ARBA" id="ARBA00005446"/>
    </source>
</evidence>
<dbReference type="Pfam" id="PF00270">
    <property type="entry name" value="DEAD"/>
    <property type="match status" value="1"/>
</dbReference>
<dbReference type="PANTHER" id="PTHR13710">
    <property type="entry name" value="DNA HELICASE RECQ FAMILY MEMBER"/>
    <property type="match status" value="1"/>
</dbReference>
<accession>A0ABN8SVH9</accession>
<gene>
    <name evidence="8" type="ORF">PEVE_00028914</name>
</gene>
<dbReference type="EC" id="5.6.2.4" evidence="5"/>
<reference evidence="8 9" key="1">
    <citation type="submission" date="2022-05" db="EMBL/GenBank/DDBJ databases">
        <authorList>
            <consortium name="Genoscope - CEA"/>
            <person name="William W."/>
        </authorList>
    </citation>
    <scope>NUCLEOTIDE SEQUENCE [LARGE SCALE GENOMIC DNA]</scope>
</reference>
<dbReference type="InterPro" id="IPR011545">
    <property type="entry name" value="DEAD/DEAH_box_helicase_dom"/>
</dbReference>
<feature type="region of interest" description="Disordered" evidence="6">
    <location>
        <begin position="1"/>
        <end position="24"/>
    </location>
</feature>
<keyword evidence="9" id="KW-1185">Reference proteome</keyword>
<evidence type="ECO:0000259" key="7">
    <source>
        <dbReference type="Pfam" id="PF00270"/>
    </source>
</evidence>
<evidence type="ECO:0000313" key="8">
    <source>
        <dbReference type="EMBL" id="CAH3194877.1"/>
    </source>
</evidence>
<evidence type="ECO:0000256" key="3">
    <source>
        <dbReference type="ARBA" id="ARBA00023235"/>
    </source>
</evidence>
<dbReference type="PANTHER" id="PTHR13710:SF105">
    <property type="entry name" value="ATP-DEPENDENT DNA HELICASE Q1"/>
    <property type="match status" value="1"/>
</dbReference>
<dbReference type="Gene3D" id="3.40.50.300">
    <property type="entry name" value="P-loop containing nucleotide triphosphate hydrolases"/>
    <property type="match status" value="1"/>
</dbReference>
<evidence type="ECO:0000313" key="9">
    <source>
        <dbReference type="Proteomes" id="UP001159427"/>
    </source>
</evidence>
<name>A0ABN8SVH9_9CNID</name>
<sequence>MQKKEKENKKQKEKEDKREAEEMRDAALLSLRQSALRDVSLSSGRETVFKPEQESAVRTLLANRDDLAVLRTGYGKSLIYQMFVRGKNYELNGNAAILVISQLKSIIEDQLQEMALQLILSPASKAKPVKEKKRASKLSAIEMLGTKNVRKANLKELESEQRKKEFEFQKQKYEETAAKRQEKLELELKERKTFLALLKNRLSNWH</sequence>
<evidence type="ECO:0000256" key="2">
    <source>
        <dbReference type="ARBA" id="ARBA00023125"/>
    </source>
</evidence>
<comment type="catalytic activity">
    <reaction evidence="4">
        <text>Couples ATP hydrolysis with the unwinding of duplex DNA by translocating in the 3'-5' direction.</text>
        <dbReference type="EC" id="5.6.2.4"/>
    </reaction>
</comment>
<evidence type="ECO:0000256" key="5">
    <source>
        <dbReference type="ARBA" id="ARBA00034808"/>
    </source>
</evidence>
<dbReference type="SUPFAM" id="SSF52540">
    <property type="entry name" value="P-loop containing nucleoside triphosphate hydrolases"/>
    <property type="match status" value="1"/>
</dbReference>
<keyword evidence="3" id="KW-0413">Isomerase</keyword>
<comment type="similarity">
    <text evidence="1">Belongs to the helicase family. RecQ subfamily.</text>
</comment>
<comment type="caution">
    <text evidence="8">The sequence shown here is derived from an EMBL/GenBank/DDBJ whole genome shotgun (WGS) entry which is preliminary data.</text>
</comment>
<feature type="domain" description="DEAD/DEAH-box helicase" evidence="7">
    <location>
        <begin position="51"/>
        <end position="138"/>
    </location>
</feature>
<dbReference type="EMBL" id="CALNXI010004016">
    <property type="protein sequence ID" value="CAH3194877.1"/>
    <property type="molecule type" value="Genomic_DNA"/>
</dbReference>
<dbReference type="InterPro" id="IPR027417">
    <property type="entry name" value="P-loop_NTPase"/>
</dbReference>
<keyword evidence="2" id="KW-0238">DNA-binding</keyword>
<dbReference type="Proteomes" id="UP001159427">
    <property type="component" value="Unassembled WGS sequence"/>
</dbReference>
<proteinExistence type="inferred from homology"/>
<protein>
    <recommendedName>
        <fullName evidence="5">DNA 3'-5' helicase</fullName>
        <ecNumber evidence="5">5.6.2.4</ecNumber>
    </recommendedName>
</protein>
<organism evidence="8 9">
    <name type="scientific">Porites evermanni</name>
    <dbReference type="NCBI Taxonomy" id="104178"/>
    <lineage>
        <taxon>Eukaryota</taxon>
        <taxon>Metazoa</taxon>
        <taxon>Cnidaria</taxon>
        <taxon>Anthozoa</taxon>
        <taxon>Hexacorallia</taxon>
        <taxon>Scleractinia</taxon>
        <taxon>Fungiina</taxon>
        <taxon>Poritidae</taxon>
        <taxon>Porites</taxon>
    </lineage>
</organism>